<dbReference type="PANTHER" id="PTHR43731:SF14">
    <property type="entry name" value="PRESENILIN-ASSOCIATED RHOMBOID-LIKE PROTEIN, MITOCHONDRIAL"/>
    <property type="match status" value="1"/>
</dbReference>
<dbReference type="SUPFAM" id="SSF144091">
    <property type="entry name" value="Rhomboid-like"/>
    <property type="match status" value="1"/>
</dbReference>
<dbReference type="Proteomes" id="UP000030013">
    <property type="component" value="Unassembled WGS sequence"/>
</dbReference>
<keyword evidence="5 7" id="KW-1133">Transmembrane helix</keyword>
<dbReference type="GO" id="GO:0006508">
    <property type="term" value="P:proteolysis"/>
    <property type="evidence" value="ECO:0007669"/>
    <property type="project" value="UniProtKB-KW"/>
</dbReference>
<comment type="similarity">
    <text evidence="2">Belongs to the peptidase S54 family.</text>
</comment>
<dbReference type="InterPro" id="IPR035952">
    <property type="entry name" value="Rhomboid-like_sf"/>
</dbReference>
<feature type="transmembrane region" description="Helical" evidence="7">
    <location>
        <begin position="225"/>
        <end position="244"/>
    </location>
</feature>
<comment type="caution">
    <text evidence="9">The sequence shown here is derived from an EMBL/GenBank/DDBJ whole genome shotgun (WGS) entry which is preliminary data.</text>
</comment>
<dbReference type="Pfam" id="PF01694">
    <property type="entry name" value="Rhomboid"/>
    <property type="match status" value="1"/>
</dbReference>
<protein>
    <submittedName>
        <fullName evidence="9">Protease</fullName>
    </submittedName>
</protein>
<dbReference type="InterPro" id="IPR050925">
    <property type="entry name" value="Rhomboid_protease_S54"/>
</dbReference>
<dbReference type="STRING" id="1385519.N801_06555"/>
<evidence type="ECO:0000313" key="10">
    <source>
        <dbReference type="Proteomes" id="UP000030013"/>
    </source>
</evidence>
<feature type="transmembrane region" description="Helical" evidence="7">
    <location>
        <begin position="198"/>
        <end position="216"/>
    </location>
</feature>
<feature type="transmembrane region" description="Helical" evidence="7">
    <location>
        <begin position="120"/>
        <end position="146"/>
    </location>
</feature>
<evidence type="ECO:0000313" key="9">
    <source>
        <dbReference type="EMBL" id="KGN41660.1"/>
    </source>
</evidence>
<sequence length="310" mass="33020">MSEPTAYGQTGTPEEVPVCPRHTDRVSYVRCQRCGRPVCPECQRPAAVGVQCVDCVREGQKSIRQGRTVFGGDVSAVSGRPFVTTTIIGICIAVFLAQLASPPVTDEVAFVPFLGDTEPWRFITSAFAHSPRMLLHIGFNMYALWIMGQYLEPMLGRARFAALYLISAVGGSVVYLLLSFPQSVDELNLRDFGSWETPAVGASGAVFGLFGAFLVLQRRLGRSAATMYATIGINAVLGFVIPGIAWQAHLGGLLVGAACAAVVAYTGRRPEGAAPTQRANFGVHWVGLGAIAVALVVLTVLKYALTSSPI</sequence>
<evidence type="ECO:0000256" key="1">
    <source>
        <dbReference type="ARBA" id="ARBA00004141"/>
    </source>
</evidence>
<keyword evidence="3 7" id="KW-0812">Transmembrane</keyword>
<feature type="transmembrane region" description="Helical" evidence="7">
    <location>
        <begin position="279"/>
        <end position="305"/>
    </location>
</feature>
<evidence type="ECO:0000256" key="4">
    <source>
        <dbReference type="ARBA" id="ARBA00022801"/>
    </source>
</evidence>
<feature type="transmembrane region" description="Helical" evidence="7">
    <location>
        <begin position="250"/>
        <end position="267"/>
    </location>
</feature>
<keyword evidence="10" id="KW-1185">Reference proteome</keyword>
<evidence type="ECO:0000256" key="7">
    <source>
        <dbReference type="SAM" id="Phobius"/>
    </source>
</evidence>
<gene>
    <name evidence="9" type="ORF">N801_06555</name>
</gene>
<evidence type="ECO:0000256" key="3">
    <source>
        <dbReference type="ARBA" id="ARBA00022692"/>
    </source>
</evidence>
<dbReference type="GO" id="GO:0016020">
    <property type="term" value="C:membrane"/>
    <property type="evidence" value="ECO:0007669"/>
    <property type="project" value="UniProtKB-SubCell"/>
</dbReference>
<dbReference type="Gene3D" id="1.20.1540.10">
    <property type="entry name" value="Rhomboid-like"/>
    <property type="match status" value="1"/>
</dbReference>
<keyword evidence="9" id="KW-0645">Protease</keyword>
<evidence type="ECO:0000256" key="5">
    <source>
        <dbReference type="ARBA" id="ARBA00022989"/>
    </source>
</evidence>
<dbReference type="GO" id="GO:0004252">
    <property type="term" value="F:serine-type endopeptidase activity"/>
    <property type="evidence" value="ECO:0007669"/>
    <property type="project" value="InterPro"/>
</dbReference>
<keyword evidence="4" id="KW-0378">Hydrolase</keyword>
<evidence type="ECO:0000256" key="2">
    <source>
        <dbReference type="ARBA" id="ARBA00009045"/>
    </source>
</evidence>
<feature type="transmembrane region" description="Helical" evidence="7">
    <location>
        <begin position="82"/>
        <end position="100"/>
    </location>
</feature>
<keyword evidence="6 7" id="KW-0472">Membrane</keyword>
<dbReference type="AlphaFoldDB" id="A0A0A0JW75"/>
<evidence type="ECO:0000256" key="6">
    <source>
        <dbReference type="ARBA" id="ARBA00023136"/>
    </source>
</evidence>
<dbReference type="InterPro" id="IPR022764">
    <property type="entry name" value="Peptidase_S54_rhomboid_dom"/>
</dbReference>
<comment type="subcellular location">
    <subcellularLocation>
        <location evidence="1">Membrane</location>
        <topology evidence="1">Multi-pass membrane protein</topology>
    </subcellularLocation>
</comment>
<dbReference type="EMBL" id="AVPL01000014">
    <property type="protein sequence ID" value="KGN41660.1"/>
    <property type="molecule type" value="Genomic_DNA"/>
</dbReference>
<name>A0A0A0JW75_9MICO</name>
<dbReference type="PANTHER" id="PTHR43731">
    <property type="entry name" value="RHOMBOID PROTEASE"/>
    <property type="match status" value="1"/>
</dbReference>
<feature type="transmembrane region" description="Helical" evidence="7">
    <location>
        <begin position="158"/>
        <end position="178"/>
    </location>
</feature>
<dbReference type="eggNOG" id="COG0705">
    <property type="taxonomic scope" value="Bacteria"/>
</dbReference>
<reference evidence="9 10" key="1">
    <citation type="submission" date="2013-08" db="EMBL/GenBank/DDBJ databases">
        <title>The genome sequence of Knoellia aerolata.</title>
        <authorList>
            <person name="Zhu W."/>
            <person name="Wang G."/>
        </authorList>
    </citation>
    <scope>NUCLEOTIDE SEQUENCE [LARGE SCALE GENOMIC DNA]</scope>
    <source>
        <strain evidence="9 10">DSM 18566</strain>
    </source>
</reference>
<organism evidence="9 10">
    <name type="scientific">Knoellia aerolata DSM 18566</name>
    <dbReference type="NCBI Taxonomy" id="1385519"/>
    <lineage>
        <taxon>Bacteria</taxon>
        <taxon>Bacillati</taxon>
        <taxon>Actinomycetota</taxon>
        <taxon>Actinomycetes</taxon>
        <taxon>Micrococcales</taxon>
        <taxon>Intrasporangiaceae</taxon>
        <taxon>Knoellia</taxon>
    </lineage>
</organism>
<evidence type="ECO:0000259" key="8">
    <source>
        <dbReference type="Pfam" id="PF01694"/>
    </source>
</evidence>
<accession>A0A0A0JW75</accession>
<feature type="domain" description="Peptidase S54 rhomboid" evidence="8">
    <location>
        <begin position="117"/>
        <end position="264"/>
    </location>
</feature>
<dbReference type="RefSeq" id="WP_035935695.1">
    <property type="nucleotide sequence ID" value="NZ_AVPL01000014.1"/>
</dbReference>
<proteinExistence type="inferred from homology"/>